<protein>
    <submittedName>
        <fullName evidence="1">Uncharacterized protein</fullName>
    </submittedName>
</protein>
<organism evidence="1 2">
    <name type="scientific">Meganyctiphanes norvegica</name>
    <name type="common">Northern krill</name>
    <name type="synonym">Thysanopoda norvegica</name>
    <dbReference type="NCBI Taxonomy" id="48144"/>
    <lineage>
        <taxon>Eukaryota</taxon>
        <taxon>Metazoa</taxon>
        <taxon>Ecdysozoa</taxon>
        <taxon>Arthropoda</taxon>
        <taxon>Crustacea</taxon>
        <taxon>Multicrustacea</taxon>
        <taxon>Malacostraca</taxon>
        <taxon>Eumalacostraca</taxon>
        <taxon>Eucarida</taxon>
        <taxon>Euphausiacea</taxon>
        <taxon>Euphausiidae</taxon>
        <taxon>Meganyctiphanes</taxon>
    </lineage>
</organism>
<accession>A0AAV2R2A7</accession>
<evidence type="ECO:0000313" key="1">
    <source>
        <dbReference type="EMBL" id="CAL4105448.1"/>
    </source>
</evidence>
<gene>
    <name evidence="1" type="ORF">MNOR_LOCUS18094</name>
</gene>
<name>A0AAV2R2A7_MEGNR</name>
<keyword evidence="2" id="KW-1185">Reference proteome</keyword>
<dbReference type="InterPro" id="IPR036705">
    <property type="entry name" value="Ribosyl_crysJ1_sf"/>
</dbReference>
<dbReference type="AlphaFoldDB" id="A0AAV2R2A7"/>
<dbReference type="Gene3D" id="1.10.4080.10">
    <property type="entry name" value="ADP-ribosylation/Crystallin J1"/>
    <property type="match status" value="1"/>
</dbReference>
<sequence>MSHELLYGILTKTLVPPGKSLPQHMCRLSGPKKGLDERLELHSMSSHPLQEWGREKKALVFSVNFLIKVGVISSNLPQGGNLTQYHIYPYVNIQPMAPYFDLLVATRSNLYATSTDYFITATIIYGRHMVAEKSLAGPIGQTHNNCPVSQLKIIGRPDAAHYTLTGPLCQDVFVRGAVHGILSTLMSFEPIGHLCYKILNNTASKFGCRTLQSVWHPSMKYFRKPTPTDLIMRDSKKLQGNDVTTTISLLIMAVKMNQEEPPDPEIINKTEHNKFKKIMCEIIMRGGEGACAHACVIGGIMGAIHGYSNLPQEWLKQLPPENIKWLNAKLNLLFDLFGLP</sequence>
<reference evidence="1 2" key="1">
    <citation type="submission" date="2024-05" db="EMBL/GenBank/DDBJ databases">
        <authorList>
            <person name="Wallberg A."/>
        </authorList>
    </citation>
    <scope>NUCLEOTIDE SEQUENCE [LARGE SCALE GENOMIC DNA]</scope>
</reference>
<comment type="caution">
    <text evidence="1">The sequence shown here is derived from an EMBL/GenBank/DDBJ whole genome shotgun (WGS) entry which is preliminary data.</text>
</comment>
<dbReference type="EMBL" id="CAXKWB010012771">
    <property type="protein sequence ID" value="CAL4105448.1"/>
    <property type="molecule type" value="Genomic_DNA"/>
</dbReference>
<proteinExistence type="predicted"/>
<dbReference type="SUPFAM" id="SSF101478">
    <property type="entry name" value="ADP-ribosylglycohydrolase"/>
    <property type="match status" value="1"/>
</dbReference>
<dbReference type="Proteomes" id="UP001497623">
    <property type="component" value="Unassembled WGS sequence"/>
</dbReference>
<evidence type="ECO:0000313" key="2">
    <source>
        <dbReference type="Proteomes" id="UP001497623"/>
    </source>
</evidence>